<organism evidence="1 2">
    <name type="scientific">Steinernema glaseri</name>
    <dbReference type="NCBI Taxonomy" id="37863"/>
    <lineage>
        <taxon>Eukaryota</taxon>
        <taxon>Metazoa</taxon>
        <taxon>Ecdysozoa</taxon>
        <taxon>Nematoda</taxon>
        <taxon>Chromadorea</taxon>
        <taxon>Rhabditida</taxon>
        <taxon>Tylenchina</taxon>
        <taxon>Panagrolaimomorpha</taxon>
        <taxon>Strongyloidoidea</taxon>
        <taxon>Steinernematidae</taxon>
        <taxon>Steinernema</taxon>
    </lineage>
</organism>
<keyword evidence="1" id="KW-1185">Reference proteome</keyword>
<dbReference type="Proteomes" id="UP000095287">
    <property type="component" value="Unplaced"/>
</dbReference>
<accession>A0A1I7Y452</accession>
<evidence type="ECO:0000313" key="2">
    <source>
        <dbReference type="WBParaSite" id="L893_g12483.t1"/>
    </source>
</evidence>
<evidence type="ECO:0000313" key="1">
    <source>
        <dbReference type="Proteomes" id="UP000095287"/>
    </source>
</evidence>
<proteinExistence type="predicted"/>
<reference evidence="2" key="1">
    <citation type="submission" date="2016-11" db="UniProtKB">
        <authorList>
            <consortium name="WormBaseParasite"/>
        </authorList>
    </citation>
    <scope>IDENTIFICATION</scope>
</reference>
<protein>
    <submittedName>
        <fullName evidence="2">F-box domain-containing protein</fullName>
    </submittedName>
</protein>
<dbReference type="WBParaSite" id="L893_g12483.t1">
    <property type="protein sequence ID" value="L893_g12483.t1"/>
    <property type="gene ID" value="L893_g12483"/>
</dbReference>
<sequence length="303" mass="35166">MDAVPWKFVDSVVELFSKKTMYQLAPEVAHPLWKAVVDLHHRNRVYDTIFLRVRESGKYLFVSGEHERPFNLQALLKNRRFARFVEISDEKRDMQVTGAKPLGIAETGKLLITAASQISGLYLLYSTKSTRVILMSLFKRVYLQTIRVLYCGQIAYDFLEHQINNSPILNCVVLGGSDWPQSSARLITNFCLRGKPGNGVAASVHLNNIYFDSSCIENILDLWKMNGKLNFFLQSRHCIISEMKWIRIFLNQVHLKYRVFKHRTEKSIAILSNDGTLMEFYTCGCDRFKQCILKTRYSDYHNF</sequence>
<dbReference type="AlphaFoldDB" id="A0A1I7Y452"/>
<name>A0A1I7Y452_9BILA</name>